<organism evidence="1 2">
    <name type="scientific">Candidatus Nitrosocosmicus oleophilus</name>
    <dbReference type="NCBI Taxonomy" id="1353260"/>
    <lineage>
        <taxon>Archaea</taxon>
        <taxon>Nitrososphaerota</taxon>
        <taxon>Nitrososphaeria</taxon>
        <taxon>Nitrososphaerales</taxon>
        <taxon>Nitrososphaeraceae</taxon>
        <taxon>Candidatus Nitrosocosmicus</taxon>
    </lineage>
</organism>
<proteinExistence type="predicted"/>
<gene>
    <name evidence="1" type="ORF">NMY3_02798</name>
</gene>
<evidence type="ECO:0000313" key="1">
    <source>
        <dbReference type="EMBL" id="ALI36988.1"/>
    </source>
</evidence>
<keyword evidence="2" id="KW-1185">Reference proteome</keyword>
<dbReference type="AlphaFoldDB" id="A0A654LZU9"/>
<accession>A0A654LZU9</accession>
<evidence type="ECO:0000313" key="2">
    <source>
        <dbReference type="Proteomes" id="UP000058925"/>
    </source>
</evidence>
<reference evidence="2" key="1">
    <citation type="submission" date="2015-10" db="EMBL/GenBank/DDBJ databases">
        <title>Niche specialization of a soil ammonia-oxidizing archaeon, Candidatus Nitrosocosmicus oleophilus.</title>
        <authorList>
            <person name="Jung M.-Y."/>
            <person name="Rhee S.-K."/>
        </authorList>
    </citation>
    <scope>NUCLEOTIDE SEQUENCE [LARGE SCALE GENOMIC DNA]</scope>
    <source>
        <strain evidence="2">MY3</strain>
    </source>
</reference>
<dbReference type="Proteomes" id="UP000058925">
    <property type="component" value="Chromosome"/>
</dbReference>
<sequence>MITLHALTMKIFVEEYECKHVKSDTTFINSMLYCPTLLFDKRLK</sequence>
<dbReference type="KEGG" id="taa:NMY3_02798"/>
<name>A0A654LZU9_9ARCH</name>
<protein>
    <submittedName>
        <fullName evidence="1">Uncharacterized protein</fullName>
    </submittedName>
</protein>
<dbReference type="EMBL" id="CP012850">
    <property type="protein sequence ID" value="ALI36988.1"/>
    <property type="molecule type" value="Genomic_DNA"/>
</dbReference>